<evidence type="ECO:0000256" key="5">
    <source>
        <dbReference type="ARBA" id="ARBA00023136"/>
    </source>
</evidence>
<feature type="transmembrane region" description="Helical" evidence="7">
    <location>
        <begin position="223"/>
        <end position="242"/>
    </location>
</feature>
<evidence type="ECO:0000256" key="1">
    <source>
        <dbReference type="ARBA" id="ARBA00004141"/>
    </source>
</evidence>
<evidence type="ECO:0000256" key="6">
    <source>
        <dbReference type="ARBA" id="ARBA00044504"/>
    </source>
</evidence>
<evidence type="ECO:0000256" key="4">
    <source>
        <dbReference type="ARBA" id="ARBA00022989"/>
    </source>
</evidence>
<reference evidence="9" key="1">
    <citation type="submission" date="2018-01" db="EMBL/GenBank/DDBJ databases">
        <authorList>
            <person name="Mao J.F."/>
        </authorList>
    </citation>
    <scope>NUCLEOTIDE SEQUENCE</scope>
    <source>
        <strain evidence="9">Huo1</strain>
        <tissue evidence="9">Leaf</tissue>
    </source>
</reference>
<dbReference type="EMBL" id="PNBA02000010">
    <property type="protein sequence ID" value="KAG6411089.1"/>
    <property type="molecule type" value="Genomic_DNA"/>
</dbReference>
<evidence type="ECO:0000256" key="7">
    <source>
        <dbReference type="SAM" id="Phobius"/>
    </source>
</evidence>
<evidence type="ECO:0000256" key="2">
    <source>
        <dbReference type="ARBA" id="ARBA00005982"/>
    </source>
</evidence>
<keyword evidence="4 7" id="KW-1133">Transmembrane helix</keyword>
<dbReference type="Pfam" id="PF00854">
    <property type="entry name" value="PTR2"/>
    <property type="match status" value="1"/>
</dbReference>
<dbReference type="SUPFAM" id="SSF103473">
    <property type="entry name" value="MFS general substrate transporter"/>
    <property type="match status" value="1"/>
</dbReference>
<comment type="caution">
    <text evidence="9">The sequence shown here is derived from an EMBL/GenBank/DDBJ whole genome shotgun (WGS) entry which is preliminary data.</text>
</comment>
<protein>
    <recommendedName>
        <fullName evidence="11">Solute carrier family 15 (Peptide/histidine transporter), member 3/4</fullName>
    </recommendedName>
</protein>
<keyword evidence="10" id="KW-1185">Reference proteome</keyword>
<reference evidence="9" key="2">
    <citation type="submission" date="2020-08" db="EMBL/GenBank/DDBJ databases">
        <title>Plant Genome Project.</title>
        <authorList>
            <person name="Zhang R.-G."/>
        </authorList>
    </citation>
    <scope>NUCLEOTIDE SEQUENCE</scope>
    <source>
        <strain evidence="9">Huo1</strain>
        <tissue evidence="9">Leaf</tissue>
    </source>
</reference>
<keyword evidence="8" id="KW-0732">Signal</keyword>
<feature type="transmembrane region" description="Helical" evidence="7">
    <location>
        <begin position="175"/>
        <end position="202"/>
    </location>
</feature>
<evidence type="ECO:0000256" key="3">
    <source>
        <dbReference type="ARBA" id="ARBA00022692"/>
    </source>
</evidence>
<organism evidence="9">
    <name type="scientific">Salvia splendens</name>
    <name type="common">Scarlet sage</name>
    <dbReference type="NCBI Taxonomy" id="180675"/>
    <lineage>
        <taxon>Eukaryota</taxon>
        <taxon>Viridiplantae</taxon>
        <taxon>Streptophyta</taxon>
        <taxon>Embryophyta</taxon>
        <taxon>Tracheophyta</taxon>
        <taxon>Spermatophyta</taxon>
        <taxon>Magnoliopsida</taxon>
        <taxon>eudicotyledons</taxon>
        <taxon>Gunneridae</taxon>
        <taxon>Pentapetalae</taxon>
        <taxon>asterids</taxon>
        <taxon>lamiids</taxon>
        <taxon>Lamiales</taxon>
        <taxon>Lamiaceae</taxon>
        <taxon>Nepetoideae</taxon>
        <taxon>Mentheae</taxon>
        <taxon>Salviinae</taxon>
        <taxon>Salvia</taxon>
        <taxon>Salvia subgen. Calosphace</taxon>
        <taxon>core Calosphace</taxon>
    </lineage>
</organism>
<feature type="transmembrane region" description="Helical" evidence="7">
    <location>
        <begin position="575"/>
        <end position="597"/>
    </location>
</feature>
<proteinExistence type="inferred from homology"/>
<dbReference type="PANTHER" id="PTHR11654">
    <property type="entry name" value="OLIGOPEPTIDE TRANSPORTER-RELATED"/>
    <property type="match status" value="1"/>
</dbReference>
<gene>
    <name evidence="9" type="ORF">SASPL_129163</name>
</gene>
<dbReference type="Proteomes" id="UP000298416">
    <property type="component" value="Unassembled WGS sequence"/>
</dbReference>
<comment type="subcellular location">
    <subcellularLocation>
        <location evidence="1">Membrane</location>
        <topology evidence="1">Multi-pass membrane protein</topology>
    </subcellularLocation>
</comment>
<feature type="transmembrane region" description="Helical" evidence="7">
    <location>
        <begin position="531"/>
        <end position="555"/>
    </location>
</feature>
<dbReference type="AlphaFoldDB" id="A0A8X8ZP69"/>
<name>A0A8X8ZP69_SALSN</name>
<feature type="transmembrane region" description="Helical" evidence="7">
    <location>
        <begin position="132"/>
        <end position="155"/>
    </location>
</feature>
<keyword evidence="3 7" id="KW-0812">Transmembrane</keyword>
<feature type="transmembrane region" description="Helical" evidence="7">
    <location>
        <begin position="409"/>
        <end position="427"/>
    </location>
</feature>
<feature type="chain" id="PRO_5036460297" description="Solute carrier family 15 (Peptide/histidine transporter), member 3/4" evidence="8">
    <location>
        <begin position="27"/>
        <end position="627"/>
    </location>
</feature>
<sequence>MTRVMVTLLSADFFLMPHLLSNPTLGEMENGDIELEKKHKSENGDEEKKQEDVFTDKKKQLGGVRTMPFILANEACDRFATSGFHANMITYLTQVLNLPLVKASNTLANFTGTSSFTPIIGALFADSFAGRYWTITVGSFIYVLGMVAITISATLPQLRPPSCPTQENCVEASNLQLWVLYLALLLTSLGTGGIRPCAVTFAADQFDMSRAKTESRKWNLFNWYYFCMGFASLLALTVVVYIQDNVSWSLGLGIPTIALALSLIVFVLGSRLYKKIKPGGSPFVRAAQVIVAAVRKRKAVLPDDPTALYHNKDLDVDISTNGWLLHSDQFKSGAIPFDSDMKGLPGHPNLWRLTTVHRVEELKTVARLMPIWAATILQVASHSHINNFTIQQARTMDCHILPSFKIPPATMLIFSTLTVILVLPVYERVFVPLARRMTGHPAGITCLQRMGIGLGMGILSSLVSGLVEIKRKNVAAKHNLLDCPTAIIPISAFWLVPQYCLHGLAEVFSSVGHIEFLYDQSPESMRSMAAALYWIAITIGNYVSTLMVTLVHRYSGERRNWLPDRNLNRGRLECYHWLVSGVQAVNLVYYVVCACFYKRKSIQELTDKNEGDVECADDHREAEMVMK</sequence>
<dbReference type="GO" id="GO:0022857">
    <property type="term" value="F:transmembrane transporter activity"/>
    <property type="evidence" value="ECO:0007669"/>
    <property type="project" value="InterPro"/>
</dbReference>
<evidence type="ECO:0000313" key="10">
    <source>
        <dbReference type="Proteomes" id="UP000298416"/>
    </source>
</evidence>
<dbReference type="GO" id="GO:0016020">
    <property type="term" value="C:membrane"/>
    <property type="evidence" value="ECO:0007669"/>
    <property type="project" value="UniProtKB-SubCell"/>
</dbReference>
<dbReference type="InterPro" id="IPR000109">
    <property type="entry name" value="POT_fam"/>
</dbReference>
<evidence type="ECO:0000313" key="9">
    <source>
        <dbReference type="EMBL" id="KAG6411089.1"/>
    </source>
</evidence>
<comment type="similarity">
    <text evidence="6">Belongs to the major facilitator superfamily. Phosphate:H(+) symporter (TC 2.A.1.9) family.</text>
</comment>
<keyword evidence="5 7" id="KW-0472">Membrane</keyword>
<evidence type="ECO:0008006" key="11">
    <source>
        <dbReference type="Google" id="ProtNLM"/>
    </source>
</evidence>
<feature type="transmembrane region" description="Helical" evidence="7">
    <location>
        <begin position="248"/>
        <end position="268"/>
    </location>
</feature>
<dbReference type="Gene3D" id="1.20.1250.20">
    <property type="entry name" value="MFS general substrate transporter like domains"/>
    <property type="match status" value="1"/>
</dbReference>
<evidence type="ECO:0000256" key="8">
    <source>
        <dbReference type="SAM" id="SignalP"/>
    </source>
</evidence>
<dbReference type="InterPro" id="IPR036259">
    <property type="entry name" value="MFS_trans_sf"/>
</dbReference>
<feature type="transmembrane region" description="Helical" evidence="7">
    <location>
        <begin position="447"/>
        <end position="467"/>
    </location>
</feature>
<feature type="signal peptide" evidence="8">
    <location>
        <begin position="1"/>
        <end position="26"/>
    </location>
</feature>
<comment type="similarity">
    <text evidence="2">Belongs to the major facilitator superfamily. Proton-dependent oligopeptide transporter (POT/PTR) (TC 2.A.17) family.</text>
</comment>
<accession>A0A8X8ZP69</accession>